<accession>A0A0K6I694</accession>
<gene>
    <name evidence="1" type="ORF">Ga0061069_107162</name>
</gene>
<proteinExistence type="predicted"/>
<protein>
    <submittedName>
        <fullName evidence="1">Uncharacterized protein</fullName>
    </submittedName>
</protein>
<reference evidence="2" key="1">
    <citation type="submission" date="2015-08" db="EMBL/GenBank/DDBJ databases">
        <authorList>
            <person name="Varghese N."/>
        </authorList>
    </citation>
    <scope>NUCLEOTIDE SEQUENCE [LARGE SCALE GENOMIC DNA]</scope>
    <source>
        <strain evidence="2">DSM 18181</strain>
    </source>
</reference>
<evidence type="ECO:0000313" key="2">
    <source>
        <dbReference type="Proteomes" id="UP000183649"/>
    </source>
</evidence>
<keyword evidence="2" id="KW-1185">Reference proteome</keyword>
<dbReference type="EMBL" id="CYHF01000007">
    <property type="protein sequence ID" value="CUA98596.1"/>
    <property type="molecule type" value="Genomic_DNA"/>
</dbReference>
<name>A0A0K6I694_9BURK</name>
<dbReference type="STRING" id="339866.GCA_001418255_02201"/>
<organism evidence="1 2">
    <name type="scientific">Thiomonas bhubaneswarensis</name>
    <dbReference type="NCBI Taxonomy" id="339866"/>
    <lineage>
        <taxon>Bacteria</taxon>
        <taxon>Pseudomonadati</taxon>
        <taxon>Pseudomonadota</taxon>
        <taxon>Betaproteobacteria</taxon>
        <taxon>Burkholderiales</taxon>
        <taxon>Thiomonas</taxon>
    </lineage>
</organism>
<dbReference type="Proteomes" id="UP000183649">
    <property type="component" value="Unassembled WGS sequence"/>
</dbReference>
<dbReference type="AlphaFoldDB" id="A0A0K6I694"/>
<evidence type="ECO:0000313" key="1">
    <source>
        <dbReference type="EMBL" id="CUA98596.1"/>
    </source>
</evidence>
<sequence length="56" mass="6271">MHVASDLSEPDASDLKLRLARHACLGLGRLMLQHEIQRFDSRRGEPQFATLGKNAL</sequence>